<organism evidence="1 2">
    <name type="scientific">Pisolithus microcarpus 441</name>
    <dbReference type="NCBI Taxonomy" id="765257"/>
    <lineage>
        <taxon>Eukaryota</taxon>
        <taxon>Fungi</taxon>
        <taxon>Dikarya</taxon>
        <taxon>Basidiomycota</taxon>
        <taxon>Agaricomycotina</taxon>
        <taxon>Agaricomycetes</taxon>
        <taxon>Agaricomycetidae</taxon>
        <taxon>Boletales</taxon>
        <taxon>Sclerodermatineae</taxon>
        <taxon>Pisolithaceae</taxon>
        <taxon>Pisolithus</taxon>
    </lineage>
</organism>
<reference evidence="2" key="2">
    <citation type="submission" date="2015-01" db="EMBL/GenBank/DDBJ databases">
        <title>Evolutionary Origins and Diversification of the Mycorrhizal Mutualists.</title>
        <authorList>
            <consortium name="DOE Joint Genome Institute"/>
            <consortium name="Mycorrhizal Genomics Consortium"/>
            <person name="Kohler A."/>
            <person name="Kuo A."/>
            <person name="Nagy L.G."/>
            <person name="Floudas D."/>
            <person name="Copeland A."/>
            <person name="Barry K.W."/>
            <person name="Cichocki N."/>
            <person name="Veneault-Fourrey C."/>
            <person name="LaButti K."/>
            <person name="Lindquist E.A."/>
            <person name="Lipzen A."/>
            <person name="Lundell T."/>
            <person name="Morin E."/>
            <person name="Murat C."/>
            <person name="Riley R."/>
            <person name="Ohm R."/>
            <person name="Sun H."/>
            <person name="Tunlid A."/>
            <person name="Henrissat B."/>
            <person name="Grigoriev I.V."/>
            <person name="Hibbett D.S."/>
            <person name="Martin F."/>
        </authorList>
    </citation>
    <scope>NUCLEOTIDE SEQUENCE [LARGE SCALE GENOMIC DNA]</scope>
    <source>
        <strain evidence="2">441</strain>
    </source>
</reference>
<dbReference type="EMBL" id="KN833994">
    <property type="protein sequence ID" value="KIK13453.1"/>
    <property type="molecule type" value="Genomic_DNA"/>
</dbReference>
<dbReference type="Proteomes" id="UP000054018">
    <property type="component" value="Unassembled WGS sequence"/>
</dbReference>
<proteinExistence type="predicted"/>
<sequence length="100" mass="11815">MARAHPTIQEIVALQAQLEATEDDDEQRALEEDLTGRILWFYWCGILSEVDHVLAMVVNHIRNNRYMFDEYDYRDLYRTAEIIKRTSHVGPADDIAHLRR</sequence>
<accession>A0A0C9Z0A4</accession>
<evidence type="ECO:0000313" key="1">
    <source>
        <dbReference type="EMBL" id="KIK13453.1"/>
    </source>
</evidence>
<dbReference type="HOGENOM" id="CLU_2307143_0_0_1"/>
<protein>
    <submittedName>
        <fullName evidence="1">Uncharacterized protein</fullName>
    </submittedName>
</protein>
<dbReference type="AlphaFoldDB" id="A0A0C9Z0A4"/>
<dbReference type="OrthoDB" id="2678818at2759"/>
<gene>
    <name evidence="1" type="ORF">PISMIDRAFT_404709</name>
</gene>
<name>A0A0C9Z0A4_9AGAM</name>
<keyword evidence="2" id="KW-1185">Reference proteome</keyword>
<reference evidence="1 2" key="1">
    <citation type="submission" date="2014-04" db="EMBL/GenBank/DDBJ databases">
        <authorList>
            <consortium name="DOE Joint Genome Institute"/>
            <person name="Kuo A."/>
            <person name="Kohler A."/>
            <person name="Costa M.D."/>
            <person name="Nagy L.G."/>
            <person name="Floudas D."/>
            <person name="Copeland A."/>
            <person name="Barry K.W."/>
            <person name="Cichocki N."/>
            <person name="Veneault-Fourrey C."/>
            <person name="LaButti K."/>
            <person name="Lindquist E.A."/>
            <person name="Lipzen A."/>
            <person name="Lundell T."/>
            <person name="Morin E."/>
            <person name="Murat C."/>
            <person name="Sun H."/>
            <person name="Tunlid A."/>
            <person name="Henrissat B."/>
            <person name="Grigoriev I.V."/>
            <person name="Hibbett D.S."/>
            <person name="Martin F."/>
            <person name="Nordberg H.P."/>
            <person name="Cantor M.N."/>
            <person name="Hua S.X."/>
        </authorList>
    </citation>
    <scope>NUCLEOTIDE SEQUENCE [LARGE SCALE GENOMIC DNA]</scope>
    <source>
        <strain evidence="1 2">441</strain>
    </source>
</reference>
<evidence type="ECO:0000313" key="2">
    <source>
        <dbReference type="Proteomes" id="UP000054018"/>
    </source>
</evidence>